<proteinExistence type="predicted"/>
<sequence length="60" mass="6649">MSRILKTNARNIETEMFDLYRERGAMTDADLIRAGFTQEEIAAHAPKVAARIREAGQAAA</sequence>
<dbReference type="RefSeq" id="WP_227701803.1">
    <property type="nucleotide sequence ID" value="NZ_CP123000.1"/>
</dbReference>
<reference evidence="1 2" key="1">
    <citation type="submission" date="2023-04" db="EMBL/GenBank/DDBJ databases">
        <title>Neorhizobium petrolearium OS53, complete genome.</title>
        <authorList>
            <person name="Yu T."/>
        </authorList>
    </citation>
    <scope>NUCLEOTIDE SEQUENCE [LARGE SCALE GENOMIC DNA]</scope>
    <source>
        <strain evidence="1 2">OS53</strain>
    </source>
</reference>
<accession>A0ABY8M262</accession>
<dbReference type="EMBL" id="CP123000">
    <property type="protein sequence ID" value="WGI68642.1"/>
    <property type="molecule type" value="Genomic_DNA"/>
</dbReference>
<organism evidence="1 2">
    <name type="scientific">Neorhizobium petrolearium</name>
    <dbReference type="NCBI Taxonomy" id="515361"/>
    <lineage>
        <taxon>Bacteria</taxon>
        <taxon>Pseudomonadati</taxon>
        <taxon>Pseudomonadota</taxon>
        <taxon>Alphaproteobacteria</taxon>
        <taxon>Hyphomicrobiales</taxon>
        <taxon>Rhizobiaceae</taxon>
        <taxon>Rhizobium/Agrobacterium group</taxon>
        <taxon>Neorhizobium</taxon>
    </lineage>
</organism>
<keyword evidence="2" id="KW-1185">Reference proteome</keyword>
<name>A0ABY8M262_9HYPH</name>
<evidence type="ECO:0000313" key="2">
    <source>
        <dbReference type="Proteomes" id="UP001227095"/>
    </source>
</evidence>
<evidence type="ECO:0000313" key="1">
    <source>
        <dbReference type="EMBL" id="WGI68642.1"/>
    </source>
</evidence>
<protein>
    <submittedName>
        <fullName evidence="1">Uncharacterized protein</fullName>
    </submittedName>
</protein>
<dbReference type="Proteomes" id="UP001227095">
    <property type="component" value="Chromosome"/>
</dbReference>
<gene>
    <name evidence="1" type="ORF">QEO92_00645</name>
</gene>